<feature type="signal peptide" evidence="2">
    <location>
        <begin position="1"/>
        <end position="24"/>
    </location>
</feature>
<feature type="transmembrane region" description="Helical" evidence="1">
    <location>
        <begin position="72"/>
        <end position="89"/>
    </location>
</feature>
<name>A0A554X5D9_9BURK</name>
<accession>A0A554X5D9</accession>
<dbReference type="Pfam" id="PF04955">
    <property type="entry name" value="HupE_UreJ"/>
    <property type="match status" value="1"/>
</dbReference>
<dbReference type="EMBL" id="VJOL01000008">
    <property type="protein sequence ID" value="TSE31038.1"/>
    <property type="molecule type" value="Genomic_DNA"/>
</dbReference>
<keyword evidence="4" id="KW-1185">Reference proteome</keyword>
<evidence type="ECO:0000256" key="1">
    <source>
        <dbReference type="SAM" id="Phobius"/>
    </source>
</evidence>
<reference evidence="3 4" key="1">
    <citation type="submission" date="2019-07" db="EMBL/GenBank/DDBJ databases">
        <title>Tepidimonas thermarum AA-1 draft genome.</title>
        <authorList>
            <person name="Da Costa M.S."/>
            <person name="Froufe H.J.C."/>
            <person name="Egas C."/>
            <person name="Albuquerque L."/>
        </authorList>
    </citation>
    <scope>NUCLEOTIDE SEQUENCE [LARGE SCALE GENOMIC DNA]</scope>
    <source>
        <strain evidence="3 4">AA-1</strain>
    </source>
</reference>
<feature type="chain" id="PRO_5022112033" evidence="2">
    <location>
        <begin position="25"/>
        <end position="200"/>
    </location>
</feature>
<dbReference type="RefSeq" id="WP_143901067.1">
    <property type="nucleotide sequence ID" value="NZ_VJOL01000008.1"/>
</dbReference>
<dbReference type="PIRSF" id="PIRSF016919">
    <property type="entry name" value="HupE_UreJ"/>
    <property type="match status" value="1"/>
</dbReference>
<evidence type="ECO:0000313" key="3">
    <source>
        <dbReference type="EMBL" id="TSE31038.1"/>
    </source>
</evidence>
<sequence>MQFQTIRRAAAAALLAGLAGAAQAHTGHGTSSFMEGLVHPFGADHLLAMVAVGVWSVSALPQGKAWQGPATFMLALVISAALGAAGVTVPYLEHAISLSVVLFGLMLIVATRPAPAAIGLGLIAAASSLHGLAHGSETPETGFAGYAVGFLLTTAALHIGGVGIGLAIKRWLGQRSGVALGGLGTALSAAGVYLFSQLAA</sequence>
<feature type="transmembrane region" description="Helical" evidence="1">
    <location>
        <begin position="145"/>
        <end position="166"/>
    </location>
</feature>
<feature type="transmembrane region" description="Helical" evidence="1">
    <location>
        <begin position="40"/>
        <end position="60"/>
    </location>
</feature>
<evidence type="ECO:0000256" key="2">
    <source>
        <dbReference type="SAM" id="SignalP"/>
    </source>
</evidence>
<proteinExistence type="predicted"/>
<gene>
    <name evidence="3" type="ORF">Tther_00747</name>
</gene>
<protein>
    <submittedName>
        <fullName evidence="3">HupE / UreJ protein</fullName>
    </submittedName>
</protein>
<comment type="caution">
    <text evidence="3">The sequence shown here is derived from an EMBL/GenBank/DDBJ whole genome shotgun (WGS) entry which is preliminary data.</text>
</comment>
<dbReference type="OrthoDB" id="9808192at2"/>
<keyword evidence="2" id="KW-0732">Signal</keyword>
<dbReference type="AlphaFoldDB" id="A0A554X5D9"/>
<dbReference type="InterPro" id="IPR007038">
    <property type="entry name" value="HupE_UreJ"/>
</dbReference>
<organism evidence="3 4">
    <name type="scientific">Tepidimonas thermarum</name>
    <dbReference type="NCBI Taxonomy" id="335431"/>
    <lineage>
        <taxon>Bacteria</taxon>
        <taxon>Pseudomonadati</taxon>
        <taxon>Pseudomonadota</taxon>
        <taxon>Betaproteobacteria</taxon>
        <taxon>Burkholderiales</taxon>
        <taxon>Tepidimonas</taxon>
    </lineage>
</organism>
<evidence type="ECO:0000313" key="4">
    <source>
        <dbReference type="Proteomes" id="UP000318542"/>
    </source>
</evidence>
<keyword evidence="1" id="KW-1133">Transmembrane helix</keyword>
<dbReference type="Proteomes" id="UP000318542">
    <property type="component" value="Unassembled WGS sequence"/>
</dbReference>
<keyword evidence="1" id="KW-0812">Transmembrane</keyword>
<feature type="transmembrane region" description="Helical" evidence="1">
    <location>
        <begin position="178"/>
        <end position="196"/>
    </location>
</feature>
<keyword evidence="1" id="KW-0472">Membrane</keyword>